<dbReference type="PANTHER" id="PTHR13140:SF781">
    <property type="entry name" value="MYOSIN-15"/>
    <property type="match status" value="1"/>
</dbReference>
<reference evidence="6 7" key="1">
    <citation type="submission" date="2020-08" db="EMBL/GenBank/DDBJ databases">
        <title>Plant Genome Project.</title>
        <authorList>
            <person name="Zhang R.-G."/>
        </authorList>
    </citation>
    <scope>NUCLEOTIDE SEQUENCE [LARGE SCALE GENOMIC DNA]</scope>
    <source>
        <tissue evidence="6">Rhizome</tissue>
    </source>
</reference>
<dbReference type="GO" id="GO:0016459">
    <property type="term" value="C:myosin complex"/>
    <property type="evidence" value="ECO:0007669"/>
    <property type="project" value="UniProtKB-KW"/>
</dbReference>
<dbReference type="Pfam" id="PF00063">
    <property type="entry name" value="Myosin_head"/>
    <property type="match status" value="1"/>
</dbReference>
<dbReference type="PROSITE" id="PS51456">
    <property type="entry name" value="MYOSIN_MOTOR"/>
    <property type="match status" value="1"/>
</dbReference>
<dbReference type="GO" id="GO:0016020">
    <property type="term" value="C:membrane"/>
    <property type="evidence" value="ECO:0007669"/>
    <property type="project" value="TreeGrafter"/>
</dbReference>
<keyword evidence="4" id="KW-0518">Myosin</keyword>
<dbReference type="GO" id="GO:0005737">
    <property type="term" value="C:cytoplasm"/>
    <property type="evidence" value="ECO:0007669"/>
    <property type="project" value="TreeGrafter"/>
</dbReference>
<keyword evidence="3 4" id="KW-0009">Actin-binding</keyword>
<dbReference type="Gene3D" id="1.20.58.530">
    <property type="match status" value="1"/>
</dbReference>
<keyword evidence="2" id="KW-0067">ATP-binding</keyword>
<comment type="caution">
    <text evidence="6">The sequence shown here is derived from an EMBL/GenBank/DDBJ whole genome shotgun (WGS) entry which is preliminary data.</text>
</comment>
<dbReference type="GO" id="GO:0051015">
    <property type="term" value="F:actin filament binding"/>
    <property type="evidence" value="ECO:0007669"/>
    <property type="project" value="TreeGrafter"/>
</dbReference>
<evidence type="ECO:0000313" key="6">
    <source>
        <dbReference type="EMBL" id="KAG6536420.1"/>
    </source>
</evidence>
<keyword evidence="7" id="KW-1185">Reference proteome</keyword>
<dbReference type="PANTHER" id="PTHR13140">
    <property type="entry name" value="MYOSIN"/>
    <property type="match status" value="1"/>
</dbReference>
<evidence type="ECO:0000313" key="7">
    <source>
        <dbReference type="Proteomes" id="UP000734854"/>
    </source>
</evidence>
<evidence type="ECO:0000256" key="1">
    <source>
        <dbReference type="ARBA" id="ARBA00022741"/>
    </source>
</evidence>
<feature type="domain" description="Myosin motor" evidence="5">
    <location>
        <begin position="96"/>
        <end position="181"/>
    </location>
</feature>
<sequence length="181" mass="20365">MQLCVVGQRYITDTDMDEMTAGFRTESEEPGTSRRYGLMCPVLLSSQTCALVGYAELRSATEDFNPTNILGEDGFGPMFKKPIGIISLLDKACMFPRLGKEKFAELDLIISHYAGKVTYQTEFFLDKNRDYIVVEHCNLLSSSRCSFVSGLFASLSEESSRSSYKFSSLASRFKVYLIYIL</sequence>
<dbReference type="InterPro" id="IPR027417">
    <property type="entry name" value="P-loop_NTPase"/>
</dbReference>
<dbReference type="GO" id="GO:0000146">
    <property type="term" value="F:microfilament motor activity"/>
    <property type="evidence" value="ECO:0007669"/>
    <property type="project" value="TreeGrafter"/>
</dbReference>
<name>A0A8J5IJW2_ZINOF</name>
<dbReference type="GO" id="GO:0007015">
    <property type="term" value="P:actin filament organization"/>
    <property type="evidence" value="ECO:0007669"/>
    <property type="project" value="TreeGrafter"/>
</dbReference>
<gene>
    <name evidence="6" type="ORF">ZIOFF_001476</name>
</gene>
<comment type="similarity">
    <text evidence="4">Belongs to the TRAFAC class myosin-kinesin ATPase superfamily. Myosin family.</text>
</comment>
<accession>A0A8J5IJW2</accession>
<dbReference type="GO" id="GO:0005524">
    <property type="term" value="F:ATP binding"/>
    <property type="evidence" value="ECO:0007669"/>
    <property type="project" value="UniProtKB-KW"/>
</dbReference>
<dbReference type="EMBL" id="JACMSC010000001">
    <property type="protein sequence ID" value="KAG6536420.1"/>
    <property type="molecule type" value="Genomic_DNA"/>
</dbReference>
<dbReference type="SUPFAM" id="SSF52540">
    <property type="entry name" value="P-loop containing nucleoside triphosphate hydrolases"/>
    <property type="match status" value="1"/>
</dbReference>
<evidence type="ECO:0000259" key="5">
    <source>
        <dbReference type="PROSITE" id="PS51456"/>
    </source>
</evidence>
<dbReference type="InterPro" id="IPR001609">
    <property type="entry name" value="Myosin_head_motor_dom-like"/>
</dbReference>
<dbReference type="Proteomes" id="UP000734854">
    <property type="component" value="Unassembled WGS sequence"/>
</dbReference>
<protein>
    <recommendedName>
        <fullName evidence="5">Myosin motor domain-containing protein</fullName>
    </recommendedName>
</protein>
<keyword evidence="1" id="KW-0547">Nucleotide-binding</keyword>
<evidence type="ECO:0000256" key="3">
    <source>
        <dbReference type="ARBA" id="ARBA00023203"/>
    </source>
</evidence>
<comment type="caution">
    <text evidence="4">Lacks conserved residue(s) required for the propagation of feature annotation.</text>
</comment>
<evidence type="ECO:0000256" key="4">
    <source>
        <dbReference type="PROSITE-ProRule" id="PRU00782"/>
    </source>
</evidence>
<evidence type="ECO:0000256" key="2">
    <source>
        <dbReference type="ARBA" id="ARBA00022840"/>
    </source>
</evidence>
<organism evidence="6 7">
    <name type="scientific">Zingiber officinale</name>
    <name type="common">Ginger</name>
    <name type="synonym">Amomum zingiber</name>
    <dbReference type="NCBI Taxonomy" id="94328"/>
    <lineage>
        <taxon>Eukaryota</taxon>
        <taxon>Viridiplantae</taxon>
        <taxon>Streptophyta</taxon>
        <taxon>Embryophyta</taxon>
        <taxon>Tracheophyta</taxon>
        <taxon>Spermatophyta</taxon>
        <taxon>Magnoliopsida</taxon>
        <taxon>Liliopsida</taxon>
        <taxon>Zingiberales</taxon>
        <taxon>Zingiberaceae</taxon>
        <taxon>Zingiber</taxon>
    </lineage>
</organism>
<keyword evidence="4" id="KW-0505">Motor protein</keyword>
<proteinExistence type="inferred from homology"/>
<dbReference type="AlphaFoldDB" id="A0A8J5IJW2"/>